<dbReference type="GO" id="GO:0005524">
    <property type="term" value="F:ATP binding"/>
    <property type="evidence" value="ECO:0007669"/>
    <property type="project" value="UniProtKB-KW"/>
</dbReference>
<dbReference type="Proteomes" id="UP000317178">
    <property type="component" value="Chromosome"/>
</dbReference>
<protein>
    <submittedName>
        <fullName evidence="5">Flagellum site-determining protein YlxH</fullName>
    </submittedName>
</protein>
<keyword evidence="2 3" id="KW-0067">ATP-binding</keyword>
<accession>A0A518CGN1</accession>
<dbReference type="EMBL" id="CP036281">
    <property type="protein sequence ID" value="QDU78386.1"/>
    <property type="molecule type" value="Genomic_DNA"/>
</dbReference>
<dbReference type="KEGG" id="plon:Pla110_00870"/>
<evidence type="ECO:0000313" key="5">
    <source>
        <dbReference type="EMBL" id="QDU78386.1"/>
    </source>
</evidence>
<evidence type="ECO:0000256" key="1">
    <source>
        <dbReference type="ARBA" id="ARBA00022741"/>
    </source>
</evidence>
<gene>
    <name evidence="5" type="primary">ylxH_1</name>
    <name evidence="5" type="ORF">Pla110_00870</name>
</gene>
<dbReference type="PIRSF" id="PIRSF003092">
    <property type="entry name" value="MinD"/>
    <property type="match status" value="1"/>
</dbReference>
<dbReference type="AlphaFoldDB" id="A0A518CGN1"/>
<feature type="domain" description="AAA" evidence="4">
    <location>
        <begin position="34"/>
        <end position="188"/>
    </location>
</feature>
<dbReference type="InterPro" id="IPR027417">
    <property type="entry name" value="P-loop_NTPase"/>
</dbReference>
<sequence length="307" mass="33135">MTIEDQATALRGLAERFKKQCETPSLPRERRASTLAVTGGKGGVGRSTIALNLAISLSELGQKVCLVDATPGLGNLDLLCGLNCYWNLSHVISGARQIEEVITAGPGGIDVVVGANDLSQLEGIPATTMQELSRQLETLEENYDVLILDAGNALHSSTRPLLNLAEMFLIVTTPEPTAIADAYASIKRLSTMKPALIEVLVNQAHDANHAAQIFERVEATSRLFVQTRIQYAGLVPFDEQMTKAIWRRTPLLSYAPDSLAAKEIRKLGQRLLSSLQPDSTGSGQWKERLGGIFQKSTTSPDSLASVV</sequence>
<dbReference type="Pfam" id="PF13614">
    <property type="entry name" value="AAA_31"/>
    <property type="match status" value="1"/>
</dbReference>
<dbReference type="Gene3D" id="3.40.50.300">
    <property type="entry name" value="P-loop containing nucleotide triphosphate hydrolases"/>
    <property type="match status" value="1"/>
</dbReference>
<evidence type="ECO:0000256" key="3">
    <source>
        <dbReference type="PIRSR" id="PIRSR003092-1"/>
    </source>
</evidence>
<evidence type="ECO:0000259" key="4">
    <source>
        <dbReference type="Pfam" id="PF13614"/>
    </source>
</evidence>
<dbReference type="InterPro" id="IPR050625">
    <property type="entry name" value="ParA/MinD_ATPase"/>
</dbReference>
<evidence type="ECO:0000256" key="2">
    <source>
        <dbReference type="ARBA" id="ARBA00022840"/>
    </source>
</evidence>
<name>A0A518CGN1_9PLAN</name>
<dbReference type="GO" id="GO:0016887">
    <property type="term" value="F:ATP hydrolysis activity"/>
    <property type="evidence" value="ECO:0007669"/>
    <property type="project" value="TreeGrafter"/>
</dbReference>
<dbReference type="SUPFAM" id="SSF52540">
    <property type="entry name" value="P-loop containing nucleoside triphosphate hydrolases"/>
    <property type="match status" value="1"/>
</dbReference>
<dbReference type="InterPro" id="IPR025669">
    <property type="entry name" value="AAA_dom"/>
</dbReference>
<dbReference type="PANTHER" id="PTHR43384:SF4">
    <property type="entry name" value="CELLULOSE BIOSYNTHESIS PROTEIN BCSQ-RELATED"/>
    <property type="match status" value="1"/>
</dbReference>
<keyword evidence="6" id="KW-1185">Reference proteome</keyword>
<dbReference type="InterPro" id="IPR025501">
    <property type="entry name" value="MinD_FleN"/>
</dbReference>
<dbReference type="GO" id="GO:0051782">
    <property type="term" value="P:negative regulation of cell division"/>
    <property type="evidence" value="ECO:0007669"/>
    <property type="project" value="TreeGrafter"/>
</dbReference>
<dbReference type="GO" id="GO:0009898">
    <property type="term" value="C:cytoplasmic side of plasma membrane"/>
    <property type="evidence" value="ECO:0007669"/>
    <property type="project" value="TreeGrafter"/>
</dbReference>
<dbReference type="RefSeq" id="WP_261342309.1">
    <property type="nucleotide sequence ID" value="NZ_CP036281.1"/>
</dbReference>
<dbReference type="PANTHER" id="PTHR43384">
    <property type="entry name" value="SEPTUM SITE-DETERMINING PROTEIN MIND HOMOLOG, CHLOROPLASTIC-RELATED"/>
    <property type="match status" value="1"/>
</dbReference>
<reference evidence="5 6" key="1">
    <citation type="submission" date="2019-02" db="EMBL/GenBank/DDBJ databases">
        <title>Deep-cultivation of Planctomycetes and their phenomic and genomic characterization uncovers novel biology.</title>
        <authorList>
            <person name="Wiegand S."/>
            <person name="Jogler M."/>
            <person name="Boedeker C."/>
            <person name="Pinto D."/>
            <person name="Vollmers J."/>
            <person name="Rivas-Marin E."/>
            <person name="Kohn T."/>
            <person name="Peeters S.H."/>
            <person name="Heuer A."/>
            <person name="Rast P."/>
            <person name="Oberbeckmann S."/>
            <person name="Bunk B."/>
            <person name="Jeske O."/>
            <person name="Meyerdierks A."/>
            <person name="Storesund J.E."/>
            <person name="Kallscheuer N."/>
            <person name="Luecker S."/>
            <person name="Lage O.M."/>
            <person name="Pohl T."/>
            <person name="Merkel B.J."/>
            <person name="Hornburger P."/>
            <person name="Mueller R.-W."/>
            <person name="Bruemmer F."/>
            <person name="Labrenz M."/>
            <person name="Spormann A.M."/>
            <person name="Op den Camp H."/>
            <person name="Overmann J."/>
            <person name="Amann R."/>
            <person name="Jetten M.S.M."/>
            <person name="Mascher T."/>
            <person name="Medema M.H."/>
            <person name="Devos D.P."/>
            <person name="Kaster A.-K."/>
            <person name="Ovreas L."/>
            <person name="Rohde M."/>
            <person name="Galperin M.Y."/>
            <person name="Jogler C."/>
        </authorList>
    </citation>
    <scope>NUCLEOTIDE SEQUENCE [LARGE SCALE GENOMIC DNA]</scope>
    <source>
        <strain evidence="5 6">Pla110</strain>
    </source>
</reference>
<organism evidence="5 6">
    <name type="scientific">Polystyrenella longa</name>
    <dbReference type="NCBI Taxonomy" id="2528007"/>
    <lineage>
        <taxon>Bacteria</taxon>
        <taxon>Pseudomonadati</taxon>
        <taxon>Planctomycetota</taxon>
        <taxon>Planctomycetia</taxon>
        <taxon>Planctomycetales</taxon>
        <taxon>Planctomycetaceae</taxon>
        <taxon>Polystyrenella</taxon>
    </lineage>
</organism>
<keyword evidence="1 3" id="KW-0547">Nucleotide-binding</keyword>
<feature type="binding site" evidence="3">
    <location>
        <begin position="41"/>
        <end position="48"/>
    </location>
    <ligand>
        <name>ATP</name>
        <dbReference type="ChEBI" id="CHEBI:30616"/>
    </ligand>
</feature>
<proteinExistence type="predicted"/>
<evidence type="ECO:0000313" key="6">
    <source>
        <dbReference type="Proteomes" id="UP000317178"/>
    </source>
</evidence>
<dbReference type="GO" id="GO:0005829">
    <property type="term" value="C:cytosol"/>
    <property type="evidence" value="ECO:0007669"/>
    <property type="project" value="TreeGrafter"/>
</dbReference>